<comment type="caution">
    <text evidence="2">The sequence shown here is derived from an EMBL/GenBank/DDBJ whole genome shotgun (WGS) entry which is preliminary data.</text>
</comment>
<organism evidence="2">
    <name type="scientific">bioreactor metagenome</name>
    <dbReference type="NCBI Taxonomy" id="1076179"/>
    <lineage>
        <taxon>unclassified sequences</taxon>
        <taxon>metagenomes</taxon>
        <taxon>ecological metagenomes</taxon>
    </lineage>
</organism>
<accession>A0A645A0M9</accession>
<feature type="region of interest" description="Disordered" evidence="1">
    <location>
        <begin position="63"/>
        <end position="102"/>
    </location>
</feature>
<dbReference type="EMBL" id="VSSQ01011220">
    <property type="protein sequence ID" value="MPM46298.1"/>
    <property type="molecule type" value="Genomic_DNA"/>
</dbReference>
<sequence length="126" mass="13749">MNQPVKLPVAEDQIARLTVLPQGNHVFLHGIGARCRAGELPVFIKYAVSVKHQIVRVIERSGGIGSGNVHPEGAFEPGAVDKAQNQKKRQRKGGHSAEQPPVIHLDFIRIEIRRAACRGSGYSRDG</sequence>
<gene>
    <name evidence="2" type="ORF">SDC9_92996</name>
</gene>
<feature type="compositionally biased region" description="Basic residues" evidence="1">
    <location>
        <begin position="85"/>
        <end position="94"/>
    </location>
</feature>
<reference evidence="2" key="1">
    <citation type="submission" date="2019-08" db="EMBL/GenBank/DDBJ databases">
        <authorList>
            <person name="Kucharzyk K."/>
            <person name="Murdoch R.W."/>
            <person name="Higgins S."/>
            <person name="Loffler F."/>
        </authorList>
    </citation>
    <scope>NUCLEOTIDE SEQUENCE</scope>
</reference>
<dbReference type="AlphaFoldDB" id="A0A645A0M9"/>
<proteinExistence type="predicted"/>
<name>A0A645A0M9_9ZZZZ</name>
<evidence type="ECO:0000256" key="1">
    <source>
        <dbReference type="SAM" id="MobiDB-lite"/>
    </source>
</evidence>
<protein>
    <submittedName>
        <fullName evidence="2">Uncharacterized protein</fullName>
    </submittedName>
</protein>
<evidence type="ECO:0000313" key="2">
    <source>
        <dbReference type="EMBL" id="MPM46298.1"/>
    </source>
</evidence>